<feature type="disulfide bond" evidence="16">
    <location>
        <begin position="279"/>
        <end position="348"/>
    </location>
</feature>
<dbReference type="EC" id="3.4.21.68" evidence="14"/>
<feature type="disulfide bond" evidence="16">
    <location>
        <begin position="271"/>
        <end position="287"/>
    </location>
</feature>
<organism evidence="22 23">
    <name type="scientific">Nothobranchius furzeri</name>
    <name type="common">Turquoise killifish</name>
    <dbReference type="NCBI Taxonomy" id="105023"/>
    <lineage>
        <taxon>Eukaryota</taxon>
        <taxon>Metazoa</taxon>
        <taxon>Chordata</taxon>
        <taxon>Craniata</taxon>
        <taxon>Vertebrata</taxon>
        <taxon>Euteleostomi</taxon>
        <taxon>Actinopterygii</taxon>
        <taxon>Neopterygii</taxon>
        <taxon>Teleostei</taxon>
        <taxon>Neoteleostei</taxon>
        <taxon>Acanthomorphata</taxon>
        <taxon>Ovalentaria</taxon>
        <taxon>Atherinomorphae</taxon>
        <taxon>Cyprinodontiformes</taxon>
        <taxon>Nothobranchiidae</taxon>
        <taxon>Nothobranchius</taxon>
    </lineage>
</organism>
<dbReference type="PANTHER" id="PTHR24264:SF42">
    <property type="entry name" value="TISSUE-TYPE PLASMINOGEN ACTIVATOR"/>
    <property type="match status" value="1"/>
</dbReference>
<dbReference type="PROSITE" id="PS01186">
    <property type="entry name" value="EGF_2"/>
    <property type="match status" value="1"/>
</dbReference>
<dbReference type="Pfam" id="PF00008">
    <property type="entry name" value="EGF"/>
    <property type="match status" value="1"/>
</dbReference>
<evidence type="ECO:0000256" key="8">
    <source>
        <dbReference type="ARBA" id="ARBA00022801"/>
    </source>
</evidence>
<reference evidence="22" key="2">
    <citation type="submission" date="2025-08" db="UniProtKB">
        <authorList>
            <consortium name="Ensembl"/>
        </authorList>
    </citation>
    <scope>IDENTIFICATION</scope>
</reference>
<evidence type="ECO:0000256" key="18">
    <source>
        <dbReference type="PROSITE-ProRule" id="PRU00121"/>
    </source>
</evidence>
<evidence type="ECO:0000256" key="2">
    <source>
        <dbReference type="ARBA" id="ARBA00004239"/>
    </source>
</evidence>
<accession>A0A8C6NXS4</accession>
<feature type="disulfide bond" evidence="16 17">
    <location>
        <begin position="68"/>
        <end position="85"/>
    </location>
</feature>
<dbReference type="InterPro" id="IPR013806">
    <property type="entry name" value="Kringle-like"/>
</dbReference>
<proteinExistence type="inferred from homology"/>
<evidence type="ECO:0000256" key="13">
    <source>
        <dbReference type="ARBA" id="ARBA00036320"/>
    </source>
</evidence>
<dbReference type="InterPro" id="IPR018114">
    <property type="entry name" value="TRYPSIN_HIS"/>
</dbReference>
<feature type="active site" description="Charge relay system" evidence="15">
    <location>
        <position position="335"/>
    </location>
</feature>
<feature type="disulfide bond" evidence="16">
    <location>
        <begin position="63"/>
        <end position="74"/>
    </location>
</feature>
<comment type="catalytic activity">
    <reaction evidence="13">
        <text>Preferential cleavage: Arg-|-Xaa, Lys-|-Xaa.</text>
        <dbReference type="EC" id="3.4.21.4"/>
    </reaction>
</comment>
<reference evidence="22" key="1">
    <citation type="submission" date="2014-08" db="EMBL/GenBank/DDBJ databases">
        <authorList>
            <person name="Senf B."/>
            <person name="Petzold A."/>
            <person name="Downie B.R."/>
            <person name="Koch P."/>
            <person name="Platzer M."/>
        </authorList>
    </citation>
    <scope>NUCLEOTIDE SEQUENCE [LARGE SCALE GENOMIC DNA]</scope>
    <source>
        <strain evidence="22">GRZ</strain>
    </source>
</reference>
<dbReference type="SUPFAM" id="SSF57440">
    <property type="entry name" value="Kringle-like"/>
    <property type="match status" value="1"/>
</dbReference>
<dbReference type="SMART" id="SM00130">
    <property type="entry name" value="KR"/>
    <property type="match status" value="1"/>
</dbReference>
<dbReference type="InterPro" id="IPR038178">
    <property type="entry name" value="Kringle_sf"/>
</dbReference>
<keyword evidence="10 16" id="KW-1015">Disulfide bond</keyword>
<keyword evidence="4 17" id="KW-0245">EGF-like domain</keyword>
<dbReference type="Pfam" id="PF00051">
    <property type="entry name" value="Kringle"/>
    <property type="match status" value="1"/>
</dbReference>
<feature type="active site" description="Charge relay system" evidence="15">
    <location>
        <position position="436"/>
    </location>
</feature>
<dbReference type="Gene3D" id="2.40.20.10">
    <property type="entry name" value="Plasminogen Kringle 4"/>
    <property type="match status" value="1"/>
</dbReference>
<dbReference type="PRINTS" id="PR00722">
    <property type="entry name" value="CHYMOTRYPSIN"/>
</dbReference>
<dbReference type="PIRSF" id="PIRSF001145">
    <property type="entry name" value="Tissue_plasm_act"/>
    <property type="match status" value="1"/>
</dbReference>
<dbReference type="CDD" id="cd00054">
    <property type="entry name" value="EGF_CA"/>
    <property type="match status" value="1"/>
</dbReference>
<evidence type="ECO:0000313" key="22">
    <source>
        <dbReference type="Ensembl" id="ENSNFUP00015033886.1"/>
    </source>
</evidence>
<evidence type="ECO:0000256" key="16">
    <source>
        <dbReference type="PIRSR" id="PIRSR001145-3"/>
    </source>
</evidence>
<feature type="disulfide bond" evidence="16">
    <location>
        <begin position="19"/>
        <end position="47"/>
    </location>
</feature>
<evidence type="ECO:0000256" key="7">
    <source>
        <dbReference type="ARBA" id="ARBA00022729"/>
    </source>
</evidence>
<feature type="domain" description="EGF-like" evidence="19">
    <location>
        <begin position="59"/>
        <end position="97"/>
    </location>
</feature>
<feature type="disulfide bond" evidence="16">
    <location>
        <begin position="125"/>
        <end position="167"/>
    </location>
</feature>
<evidence type="ECO:0000256" key="12">
    <source>
        <dbReference type="ARBA" id="ARBA00023202"/>
    </source>
</evidence>
<feature type="disulfide bond" evidence="16">
    <location>
        <begin position="104"/>
        <end position="185"/>
    </location>
</feature>
<comment type="subcellular location">
    <subcellularLocation>
        <location evidence="2">Secreted</location>
        <location evidence="2">Extracellular space</location>
    </subcellularLocation>
</comment>
<dbReference type="InterPro" id="IPR000001">
    <property type="entry name" value="Kringle"/>
</dbReference>
<evidence type="ECO:0000259" key="20">
    <source>
        <dbReference type="PROSITE" id="PS50070"/>
    </source>
</evidence>
<keyword evidence="6 14" id="KW-0645">Protease</keyword>
<keyword evidence="3 14" id="KW-0964">Secreted</keyword>
<dbReference type="PROSITE" id="PS50070">
    <property type="entry name" value="KRINGLE_2"/>
    <property type="match status" value="1"/>
</dbReference>
<dbReference type="Pfam" id="PF00089">
    <property type="entry name" value="Trypsin"/>
    <property type="match status" value="1"/>
</dbReference>
<feature type="domain" description="Kringle" evidence="20">
    <location>
        <begin position="103"/>
        <end position="185"/>
    </location>
</feature>
<protein>
    <recommendedName>
        <fullName evidence="14">Plasminogen activator</fullName>
        <ecNumber evidence="14">3.4.21.68</ecNumber>
    </recommendedName>
</protein>
<dbReference type="PANTHER" id="PTHR24264">
    <property type="entry name" value="TRYPSIN-RELATED"/>
    <property type="match status" value="1"/>
</dbReference>
<evidence type="ECO:0000256" key="10">
    <source>
        <dbReference type="ARBA" id="ARBA00023157"/>
    </source>
</evidence>
<dbReference type="GO" id="GO:0031639">
    <property type="term" value="P:plasminogen activation"/>
    <property type="evidence" value="ECO:0007669"/>
    <property type="project" value="InterPro"/>
</dbReference>
<dbReference type="CDD" id="cd00190">
    <property type="entry name" value="Tryp_SPc"/>
    <property type="match status" value="1"/>
</dbReference>
<dbReference type="SMART" id="SM00181">
    <property type="entry name" value="EGF"/>
    <property type="match status" value="1"/>
</dbReference>
<dbReference type="InterPro" id="IPR033116">
    <property type="entry name" value="TRYPSIN_SER"/>
</dbReference>
<dbReference type="PROSITE" id="PS00021">
    <property type="entry name" value="KRINGLE_1"/>
    <property type="match status" value="1"/>
</dbReference>
<keyword evidence="11" id="KW-0325">Glycoprotein</keyword>
<dbReference type="AlphaFoldDB" id="A0A8C6NXS4"/>
<feature type="disulfide bond" evidence="16 17">
    <location>
        <begin position="87"/>
        <end position="96"/>
    </location>
</feature>
<dbReference type="InterPro" id="IPR043504">
    <property type="entry name" value="Peptidase_S1_PA_chymotrypsin"/>
</dbReference>
<dbReference type="Gene3D" id="2.40.10.10">
    <property type="entry name" value="Trypsin-like serine proteases"/>
    <property type="match status" value="2"/>
</dbReference>
<keyword evidence="23" id="KW-1185">Reference proteome</keyword>
<evidence type="ECO:0000256" key="1">
    <source>
        <dbReference type="ARBA" id="ARBA00001538"/>
    </source>
</evidence>
<keyword evidence="9 14" id="KW-0720">Serine protease</keyword>
<gene>
    <name evidence="22" type="primary">PLAT</name>
    <name evidence="22" type="synonym">plat</name>
</gene>
<name>A0A8C6NXS4_NOTFU</name>
<dbReference type="SUPFAM" id="SSF50494">
    <property type="entry name" value="Trypsin-like serine proteases"/>
    <property type="match status" value="1"/>
</dbReference>
<feature type="disulfide bond" evidence="16">
    <location>
        <begin position="45"/>
        <end position="55"/>
    </location>
</feature>
<dbReference type="SUPFAM" id="SSF57603">
    <property type="entry name" value="FnI-like domain"/>
    <property type="match status" value="1"/>
</dbReference>
<evidence type="ECO:0000256" key="17">
    <source>
        <dbReference type="PROSITE-ProRule" id="PRU00076"/>
    </source>
</evidence>
<dbReference type="GO" id="GO:0005615">
    <property type="term" value="C:extracellular space"/>
    <property type="evidence" value="ECO:0007669"/>
    <property type="project" value="TreeGrafter"/>
</dbReference>
<dbReference type="SMART" id="SM00020">
    <property type="entry name" value="Tryp_SPc"/>
    <property type="match status" value="1"/>
</dbReference>
<dbReference type="PROSITE" id="PS50026">
    <property type="entry name" value="EGF_3"/>
    <property type="match status" value="1"/>
</dbReference>
<dbReference type="InterPro" id="IPR050127">
    <property type="entry name" value="Serine_Proteases_S1"/>
</dbReference>
<dbReference type="PRINTS" id="PR00018">
    <property type="entry name" value="KRINGLE"/>
</dbReference>
<dbReference type="InterPro" id="IPR026280">
    <property type="entry name" value="Tissue_plasm_act"/>
</dbReference>
<dbReference type="GO" id="GO:0004252">
    <property type="term" value="F:serine-type endopeptidase activity"/>
    <property type="evidence" value="ECO:0007669"/>
    <property type="project" value="UniProtKB-UniRule"/>
</dbReference>
<dbReference type="InterPro" id="IPR001314">
    <property type="entry name" value="Peptidase_S1A"/>
</dbReference>
<dbReference type="PROSITE" id="PS00022">
    <property type="entry name" value="EGF_1"/>
    <property type="match status" value="1"/>
</dbReference>
<dbReference type="Ensembl" id="ENSNFUT00015035412.1">
    <property type="protein sequence ID" value="ENSNFUP00015033886.1"/>
    <property type="gene ID" value="ENSNFUG00015016559.1"/>
</dbReference>
<dbReference type="PROSITE" id="PS00135">
    <property type="entry name" value="TRYPSIN_SER"/>
    <property type="match status" value="1"/>
</dbReference>
<feature type="disulfide bond" description="Interchain (between A and B chains)" evidence="16">
    <location>
        <begin position="225"/>
        <end position="359"/>
    </location>
</feature>
<keyword evidence="7" id="KW-0732">Signal</keyword>
<evidence type="ECO:0000256" key="14">
    <source>
        <dbReference type="PIRNR" id="PIRNR001145"/>
    </source>
</evidence>
<evidence type="ECO:0000313" key="23">
    <source>
        <dbReference type="Proteomes" id="UP000694548"/>
    </source>
</evidence>
<dbReference type="GO" id="GO:0014909">
    <property type="term" value="P:smooth muscle cell migration"/>
    <property type="evidence" value="ECO:0007669"/>
    <property type="project" value="TreeGrafter"/>
</dbReference>
<comment type="catalytic activity">
    <reaction evidence="1 14">
        <text>Specific cleavage of Arg-|-Val bond in plasminogen to form plasmin.</text>
        <dbReference type="EC" id="3.4.21.68"/>
    </reaction>
</comment>
<dbReference type="InterPro" id="IPR018056">
    <property type="entry name" value="Kringle_CS"/>
</dbReference>
<dbReference type="Gene3D" id="2.10.25.10">
    <property type="entry name" value="Laminin"/>
    <property type="match status" value="1"/>
</dbReference>
<dbReference type="PROSITE" id="PS50240">
    <property type="entry name" value="TRYPSIN_DOM"/>
    <property type="match status" value="1"/>
</dbReference>
<evidence type="ECO:0000259" key="19">
    <source>
        <dbReference type="PROSITE" id="PS50026"/>
    </source>
</evidence>
<keyword evidence="8 14" id="KW-0378">Hydrolase</keyword>
<evidence type="ECO:0000256" key="4">
    <source>
        <dbReference type="ARBA" id="ARBA00022536"/>
    </source>
</evidence>
<sequence length="488" mass="54840">MQVELLRVKRGARFYRVRCVDSETSAVRSFGDTWMRWKGQRVEFCRCALGGRDVCHVVPVINCYVSQCYNGGTCKEAVYSSDYICQCPSGFSGAQCEINTSEKCVVGKGEGYRGTQSISQTGSDCINWNSTSLRGRRFTARKSDASSLGLGNHNFCRNPDGDAAPWCHTYKNMVLTWELCDIPKCCEFPYFHASIVDLYQTRRPSVISTLGPRAPTTNSNNKETCGQRFDNSLNRPAFRMFGGRDSDIAEQPWQAAIGFYNARHRKHFHRCGGVLISSCWVLSAAHCFEITDKPENFQVILGRTFRNQSSSSEQIFSVENYWIHEKFDNETFDNDIVILKLKSDIGICAVNSPEVLPACLPERGLMLPDWTECEISGYGKDAEFSAEFSERVKRGHVRLWPRERCVPEVLSGRTVTSNMLCAGDTRGLDDACKGDSGGPLVCRHKDRMTLMGVISWGDGCGQKDKPGVYTKVTHYIDWINNKITSNPF</sequence>
<evidence type="ECO:0000256" key="11">
    <source>
        <dbReference type="ARBA" id="ARBA00023180"/>
    </source>
</evidence>
<dbReference type="InterPro" id="IPR000742">
    <property type="entry name" value="EGF"/>
</dbReference>
<feature type="disulfide bond" evidence="16">
    <location>
        <begin position="405"/>
        <end position="421"/>
    </location>
</feature>
<feature type="disulfide bond" evidence="16">
    <location>
        <begin position="432"/>
        <end position="460"/>
    </location>
</feature>
<dbReference type="Proteomes" id="UP000694548">
    <property type="component" value="Chromosome sgr18"/>
</dbReference>
<reference evidence="22" key="3">
    <citation type="submission" date="2025-09" db="UniProtKB">
        <authorList>
            <consortium name="Ensembl"/>
        </authorList>
    </citation>
    <scope>IDENTIFICATION</scope>
</reference>
<evidence type="ECO:0000256" key="9">
    <source>
        <dbReference type="ARBA" id="ARBA00022825"/>
    </source>
</evidence>
<dbReference type="InterPro" id="IPR009003">
    <property type="entry name" value="Peptidase_S1_PA"/>
</dbReference>
<dbReference type="InterPro" id="IPR001254">
    <property type="entry name" value="Trypsin_dom"/>
</dbReference>
<comment type="similarity">
    <text evidence="14">Belongs to the peptidase S1 family.</text>
</comment>
<dbReference type="Gene3D" id="2.10.70.10">
    <property type="entry name" value="Complement Module, domain 1"/>
    <property type="match status" value="1"/>
</dbReference>
<feature type="disulfide bond" evidence="16">
    <location>
        <begin position="156"/>
        <end position="180"/>
    </location>
</feature>
<feature type="domain" description="Peptidase S1" evidence="21">
    <location>
        <begin position="240"/>
        <end position="484"/>
    </location>
</feature>
<evidence type="ECO:0000256" key="6">
    <source>
        <dbReference type="ARBA" id="ARBA00022670"/>
    </source>
</evidence>
<dbReference type="CDD" id="cd00108">
    <property type="entry name" value="KR"/>
    <property type="match status" value="1"/>
</dbReference>
<evidence type="ECO:0000256" key="3">
    <source>
        <dbReference type="ARBA" id="ARBA00022525"/>
    </source>
</evidence>
<feature type="disulfide bond" evidence="16">
    <location>
        <begin position="373"/>
        <end position="442"/>
    </location>
</feature>
<evidence type="ECO:0000259" key="21">
    <source>
        <dbReference type="PROSITE" id="PS50240"/>
    </source>
</evidence>
<evidence type="ECO:0000256" key="15">
    <source>
        <dbReference type="PIRSR" id="PIRSR001145-1"/>
    </source>
</evidence>
<dbReference type="PROSITE" id="PS00134">
    <property type="entry name" value="TRYPSIN_HIS"/>
    <property type="match status" value="1"/>
</dbReference>
<comment type="caution">
    <text evidence="17">Lacks conserved residue(s) required for the propagation of feature annotation.</text>
</comment>
<feature type="active site" description="Charge relay system" evidence="15">
    <location>
        <position position="286"/>
    </location>
</feature>
<dbReference type="GeneTree" id="ENSGT00940000158930"/>
<keyword evidence="5 18" id="KW-0420">Kringle</keyword>
<keyword evidence="12 14" id="KW-0617">Plasminogen activation</keyword>
<evidence type="ECO:0000256" key="5">
    <source>
        <dbReference type="ARBA" id="ARBA00022572"/>
    </source>
</evidence>